<comment type="caution">
    <text evidence="1">The sequence shown here is derived from an EMBL/GenBank/DDBJ whole genome shotgun (WGS) entry which is preliminary data.</text>
</comment>
<evidence type="ECO:0008006" key="2">
    <source>
        <dbReference type="Google" id="ProtNLM"/>
    </source>
</evidence>
<gene>
    <name evidence="1" type="ORF">GALL_423130</name>
</gene>
<protein>
    <recommendedName>
        <fullName evidence="2">DUF721 domain-containing protein</fullName>
    </recommendedName>
</protein>
<dbReference type="InterPro" id="IPR007922">
    <property type="entry name" value="DciA-like"/>
</dbReference>
<reference evidence="1" key="1">
    <citation type="submission" date="2016-10" db="EMBL/GenBank/DDBJ databases">
        <title>Sequence of Gallionella enrichment culture.</title>
        <authorList>
            <person name="Poehlein A."/>
            <person name="Muehling M."/>
            <person name="Daniel R."/>
        </authorList>
    </citation>
    <scope>NUCLEOTIDE SEQUENCE</scope>
</reference>
<name>A0A1J5PWZ9_9ZZZZ</name>
<proteinExistence type="predicted"/>
<dbReference type="Pfam" id="PF05258">
    <property type="entry name" value="DciA"/>
    <property type="match status" value="1"/>
</dbReference>
<dbReference type="AlphaFoldDB" id="A0A1J5PWZ9"/>
<evidence type="ECO:0000313" key="1">
    <source>
        <dbReference type="EMBL" id="OIQ76009.1"/>
    </source>
</evidence>
<organism evidence="1">
    <name type="scientific">mine drainage metagenome</name>
    <dbReference type="NCBI Taxonomy" id="410659"/>
    <lineage>
        <taxon>unclassified sequences</taxon>
        <taxon>metagenomes</taxon>
        <taxon>ecological metagenomes</taxon>
    </lineage>
</organism>
<sequence length="138" mass="15157">MKRLHALFKDSTELQTLIDHAGDLTTLQATWSGVVPPPLREFTRASGLKHRRITVLADNGAVAAKLKLLAPLLLKNLQIKGVEVTSIRVEVQVQSIPRRPPRPKLHLSQQAAGQLSGLAQSLPESPLRTALERLARKT</sequence>
<dbReference type="EMBL" id="MLJW01001990">
    <property type="protein sequence ID" value="OIQ76009.1"/>
    <property type="molecule type" value="Genomic_DNA"/>
</dbReference>
<accession>A0A1J5PWZ9</accession>